<sequence length="442" mass="51283">MNQKKKLKLFIAYSHLDEEHINEFIKHITPFKNSGLIEGWYDRKIIPGQDFQDKIDNNLENADIVCLFISANFLSSNACKKEEKNALKLRRRKGIVVISIILSPCGWLDDKELSSLLALPTDGKPITDFTDSNKAWNNVYNGLKEAIEKEIKIKQLKITEQFLFFLQDTELLAKAHSQKEKVSLDEIFIYAELGKYDDLREYEKKESSEKLIEDFCEYSKILIAGENQSGKTTLCKKIFIGLREKNFVPVYISDKNNRYKGKIKNKISKAYKEQYEAIPIEEIDKQRIVPIIDDFHFAKNKEKHVHDLSSYRHQVVVVDDIFSLNFKDKNLIRSFTHFKIKEFIPSLRNQLIKKWINLTDKKNNANHNENEIYQSTDDTTELVNTALGKVIGSGIMPAYPFFILSVISTYETPAKPLDQEITSQGYCYQALIYIFEKTGSEK</sequence>
<dbReference type="InterPro" id="IPR035897">
    <property type="entry name" value="Toll_tir_struct_dom_sf"/>
</dbReference>
<dbReference type="Gene3D" id="3.40.50.300">
    <property type="entry name" value="P-loop containing nucleotide triphosphate hydrolases"/>
    <property type="match status" value="1"/>
</dbReference>
<dbReference type="GO" id="GO:0007165">
    <property type="term" value="P:signal transduction"/>
    <property type="evidence" value="ECO:0007669"/>
    <property type="project" value="InterPro"/>
</dbReference>
<dbReference type="Pfam" id="PF13676">
    <property type="entry name" value="TIR_2"/>
    <property type="match status" value="1"/>
</dbReference>
<dbReference type="SUPFAM" id="SSF52200">
    <property type="entry name" value="Toll/Interleukin receptor TIR domain"/>
    <property type="match status" value="1"/>
</dbReference>
<organism evidence="2">
    <name type="scientific">marine sediment metagenome</name>
    <dbReference type="NCBI Taxonomy" id="412755"/>
    <lineage>
        <taxon>unclassified sequences</taxon>
        <taxon>metagenomes</taxon>
        <taxon>ecological metagenomes</taxon>
    </lineage>
</organism>
<name>X1S2I5_9ZZZZ</name>
<dbReference type="SMART" id="SM00255">
    <property type="entry name" value="TIR"/>
    <property type="match status" value="1"/>
</dbReference>
<evidence type="ECO:0000313" key="2">
    <source>
        <dbReference type="EMBL" id="GAI87083.1"/>
    </source>
</evidence>
<dbReference type="PROSITE" id="PS50104">
    <property type="entry name" value="TIR"/>
    <property type="match status" value="1"/>
</dbReference>
<dbReference type="InterPro" id="IPR000157">
    <property type="entry name" value="TIR_dom"/>
</dbReference>
<dbReference type="AlphaFoldDB" id="X1S2I5"/>
<dbReference type="InterPro" id="IPR027417">
    <property type="entry name" value="P-loop_NTPase"/>
</dbReference>
<reference evidence="2" key="1">
    <citation type="journal article" date="2014" name="Front. Microbiol.">
        <title>High frequency of phylogenetically diverse reductive dehalogenase-homologous genes in deep subseafloor sedimentary metagenomes.</title>
        <authorList>
            <person name="Kawai M."/>
            <person name="Futagami T."/>
            <person name="Toyoda A."/>
            <person name="Takaki Y."/>
            <person name="Nishi S."/>
            <person name="Hori S."/>
            <person name="Arai W."/>
            <person name="Tsubouchi T."/>
            <person name="Morono Y."/>
            <person name="Uchiyama I."/>
            <person name="Ito T."/>
            <person name="Fujiyama A."/>
            <person name="Inagaki F."/>
            <person name="Takami H."/>
        </authorList>
    </citation>
    <scope>NUCLEOTIDE SEQUENCE</scope>
    <source>
        <strain evidence="2">Expedition CK06-06</strain>
    </source>
</reference>
<feature type="domain" description="TIR" evidence="1">
    <location>
        <begin position="5"/>
        <end position="143"/>
    </location>
</feature>
<accession>X1S2I5</accession>
<dbReference type="SUPFAM" id="SSF52540">
    <property type="entry name" value="P-loop containing nucleoside triphosphate hydrolases"/>
    <property type="match status" value="1"/>
</dbReference>
<comment type="caution">
    <text evidence="2">The sequence shown here is derived from an EMBL/GenBank/DDBJ whole genome shotgun (WGS) entry which is preliminary data.</text>
</comment>
<dbReference type="Gene3D" id="3.40.50.10140">
    <property type="entry name" value="Toll/interleukin-1 receptor homology (TIR) domain"/>
    <property type="match status" value="1"/>
</dbReference>
<gene>
    <name evidence="2" type="ORF">S12H4_13006</name>
</gene>
<dbReference type="EMBL" id="BARW01006203">
    <property type="protein sequence ID" value="GAI87083.1"/>
    <property type="molecule type" value="Genomic_DNA"/>
</dbReference>
<evidence type="ECO:0000259" key="1">
    <source>
        <dbReference type="PROSITE" id="PS50104"/>
    </source>
</evidence>
<protein>
    <recommendedName>
        <fullName evidence="1">TIR domain-containing protein</fullName>
    </recommendedName>
</protein>
<proteinExistence type="predicted"/>